<evidence type="ECO:0000313" key="2">
    <source>
        <dbReference type="EMBL" id="KAH0449716.1"/>
    </source>
</evidence>
<feature type="region of interest" description="Disordered" evidence="1">
    <location>
        <begin position="99"/>
        <end position="155"/>
    </location>
</feature>
<comment type="caution">
    <text evidence="2">The sequence shown here is derived from an EMBL/GenBank/DDBJ whole genome shotgun (WGS) entry which is preliminary data.</text>
</comment>
<dbReference type="AlphaFoldDB" id="A0AAV7G035"/>
<feature type="compositionally biased region" description="Basic and acidic residues" evidence="1">
    <location>
        <begin position="1"/>
        <end position="16"/>
    </location>
</feature>
<reference evidence="2 3" key="1">
    <citation type="journal article" date="2021" name="Hortic Res">
        <title>Chromosome-scale assembly of the Dendrobium chrysotoxum genome enhances the understanding of orchid evolution.</title>
        <authorList>
            <person name="Zhang Y."/>
            <person name="Zhang G.Q."/>
            <person name="Zhang D."/>
            <person name="Liu X.D."/>
            <person name="Xu X.Y."/>
            <person name="Sun W.H."/>
            <person name="Yu X."/>
            <person name="Zhu X."/>
            <person name="Wang Z.W."/>
            <person name="Zhao X."/>
            <person name="Zhong W.Y."/>
            <person name="Chen H."/>
            <person name="Yin W.L."/>
            <person name="Huang T."/>
            <person name="Niu S.C."/>
            <person name="Liu Z.J."/>
        </authorList>
    </citation>
    <scope>NUCLEOTIDE SEQUENCE [LARGE SCALE GENOMIC DNA]</scope>
    <source>
        <strain evidence="2">Lindl</strain>
    </source>
</reference>
<evidence type="ECO:0000256" key="1">
    <source>
        <dbReference type="SAM" id="MobiDB-lite"/>
    </source>
</evidence>
<dbReference type="Proteomes" id="UP000775213">
    <property type="component" value="Unassembled WGS sequence"/>
</dbReference>
<accession>A0AAV7G035</accession>
<keyword evidence="3" id="KW-1185">Reference proteome</keyword>
<protein>
    <submittedName>
        <fullName evidence="2">Uncharacterized protein</fullName>
    </submittedName>
</protein>
<gene>
    <name evidence="2" type="ORF">IEQ34_020408</name>
</gene>
<name>A0AAV7G035_DENCH</name>
<feature type="region of interest" description="Disordered" evidence="1">
    <location>
        <begin position="194"/>
        <end position="221"/>
    </location>
</feature>
<dbReference type="InterPro" id="IPR012438">
    <property type="entry name" value="DUF1639"/>
</dbReference>
<organism evidence="2 3">
    <name type="scientific">Dendrobium chrysotoxum</name>
    <name type="common">Orchid</name>
    <dbReference type="NCBI Taxonomy" id="161865"/>
    <lineage>
        <taxon>Eukaryota</taxon>
        <taxon>Viridiplantae</taxon>
        <taxon>Streptophyta</taxon>
        <taxon>Embryophyta</taxon>
        <taxon>Tracheophyta</taxon>
        <taxon>Spermatophyta</taxon>
        <taxon>Magnoliopsida</taxon>
        <taxon>Liliopsida</taxon>
        <taxon>Asparagales</taxon>
        <taxon>Orchidaceae</taxon>
        <taxon>Epidendroideae</taxon>
        <taxon>Malaxideae</taxon>
        <taxon>Dendrobiinae</taxon>
        <taxon>Dendrobium</taxon>
    </lineage>
</organism>
<dbReference type="PANTHER" id="PTHR33130:SF43">
    <property type="entry name" value="OS01G0688600 PROTEIN"/>
    <property type="match status" value="1"/>
</dbReference>
<dbReference type="EMBL" id="JAGFBR010000018">
    <property type="protein sequence ID" value="KAH0449716.1"/>
    <property type="molecule type" value="Genomic_DNA"/>
</dbReference>
<proteinExistence type="predicted"/>
<feature type="region of interest" description="Disordered" evidence="1">
    <location>
        <begin position="1"/>
        <end position="28"/>
    </location>
</feature>
<dbReference type="PANTHER" id="PTHR33130">
    <property type="entry name" value="PUTATIVE (DUF1639)-RELATED"/>
    <property type="match status" value="1"/>
</dbReference>
<feature type="compositionally biased region" description="Basic residues" evidence="1">
    <location>
        <begin position="198"/>
        <end position="208"/>
    </location>
</feature>
<evidence type="ECO:0000313" key="3">
    <source>
        <dbReference type="Proteomes" id="UP000775213"/>
    </source>
</evidence>
<dbReference type="Pfam" id="PF07797">
    <property type="entry name" value="DUF1639"/>
    <property type="match status" value="1"/>
</dbReference>
<sequence>MEISKDKGVTRERLEELGGSAMVTQSSPMGKSRLHNFSFSSMNWGCQRILRCVNSASSIDSSTPRSMTLNTQIEPQQEINSSYSLVDSLPMSCQVSRLKGKEEQKNASSTASKEADVETTIPWNLRKRRSTSDAATEKEKKHYYSSMPSKSQLGKEDPCKAIMQETAVDKNDRRRKFSISLSRKEIEEDFYIFTGRKPNPKPKKRPKAMQKQLDASRNCIF</sequence>